<feature type="compositionally biased region" description="Polar residues" evidence="1">
    <location>
        <begin position="47"/>
        <end position="60"/>
    </location>
</feature>
<protein>
    <submittedName>
        <fullName evidence="2">Uncharacterized protein</fullName>
    </submittedName>
</protein>
<feature type="region of interest" description="Disordered" evidence="1">
    <location>
        <begin position="1"/>
        <end position="139"/>
    </location>
</feature>
<feature type="compositionally biased region" description="Low complexity" evidence="1">
    <location>
        <begin position="92"/>
        <end position="101"/>
    </location>
</feature>
<evidence type="ECO:0000313" key="3">
    <source>
        <dbReference type="Proteomes" id="UP000250235"/>
    </source>
</evidence>
<sequence length="151" mass="16384">MSLVDYASSSDEDETEKLQRREIAVPEKPRRMNDALSPQEVNRKPESLQTKQIESVSKPSELSGLKLPDASFLLSSPSVPSSGLNASDHSSRVAAAMAQSAARKRELNTLAADNPRSKFPKGSLPHSKNAPDTLGGRLLPPQLVGRWKLTV</sequence>
<dbReference type="PANTHER" id="PTHR33912:SF3">
    <property type="entry name" value="OS01G0939400 PROTEIN"/>
    <property type="match status" value="1"/>
</dbReference>
<evidence type="ECO:0000313" key="2">
    <source>
        <dbReference type="EMBL" id="KZV19568.1"/>
    </source>
</evidence>
<dbReference type="PANTHER" id="PTHR33912">
    <property type="entry name" value="OS01G0939400 PROTEIN"/>
    <property type="match status" value="1"/>
</dbReference>
<gene>
    <name evidence="2" type="ORF">F511_13454</name>
</gene>
<organism evidence="2 3">
    <name type="scientific">Dorcoceras hygrometricum</name>
    <dbReference type="NCBI Taxonomy" id="472368"/>
    <lineage>
        <taxon>Eukaryota</taxon>
        <taxon>Viridiplantae</taxon>
        <taxon>Streptophyta</taxon>
        <taxon>Embryophyta</taxon>
        <taxon>Tracheophyta</taxon>
        <taxon>Spermatophyta</taxon>
        <taxon>Magnoliopsida</taxon>
        <taxon>eudicotyledons</taxon>
        <taxon>Gunneridae</taxon>
        <taxon>Pentapetalae</taxon>
        <taxon>asterids</taxon>
        <taxon>lamiids</taxon>
        <taxon>Lamiales</taxon>
        <taxon>Gesneriaceae</taxon>
        <taxon>Didymocarpoideae</taxon>
        <taxon>Trichosporeae</taxon>
        <taxon>Loxocarpinae</taxon>
        <taxon>Dorcoceras</taxon>
    </lineage>
</organism>
<accession>A0A2Z7AD84</accession>
<evidence type="ECO:0000256" key="1">
    <source>
        <dbReference type="SAM" id="MobiDB-lite"/>
    </source>
</evidence>
<feature type="compositionally biased region" description="Low complexity" evidence="1">
    <location>
        <begin position="71"/>
        <end position="82"/>
    </location>
</feature>
<name>A0A2Z7AD84_9LAMI</name>
<feature type="compositionally biased region" description="Basic and acidic residues" evidence="1">
    <location>
        <begin position="16"/>
        <end position="33"/>
    </location>
</feature>
<dbReference type="OrthoDB" id="1935372at2759"/>
<proteinExistence type="predicted"/>
<reference evidence="2 3" key="1">
    <citation type="journal article" date="2015" name="Proc. Natl. Acad. Sci. U.S.A.">
        <title>The resurrection genome of Boea hygrometrica: A blueprint for survival of dehydration.</title>
        <authorList>
            <person name="Xiao L."/>
            <person name="Yang G."/>
            <person name="Zhang L."/>
            <person name="Yang X."/>
            <person name="Zhao S."/>
            <person name="Ji Z."/>
            <person name="Zhou Q."/>
            <person name="Hu M."/>
            <person name="Wang Y."/>
            <person name="Chen M."/>
            <person name="Xu Y."/>
            <person name="Jin H."/>
            <person name="Xiao X."/>
            <person name="Hu G."/>
            <person name="Bao F."/>
            <person name="Hu Y."/>
            <person name="Wan P."/>
            <person name="Li L."/>
            <person name="Deng X."/>
            <person name="Kuang T."/>
            <person name="Xiang C."/>
            <person name="Zhu J.K."/>
            <person name="Oliver M.J."/>
            <person name="He Y."/>
        </authorList>
    </citation>
    <scope>NUCLEOTIDE SEQUENCE [LARGE SCALE GENOMIC DNA]</scope>
    <source>
        <strain evidence="3">cv. XS01</strain>
    </source>
</reference>
<keyword evidence="3" id="KW-1185">Reference proteome</keyword>
<dbReference type="AlphaFoldDB" id="A0A2Z7AD84"/>
<dbReference type="InterPro" id="IPR040381">
    <property type="entry name" value="At4g14450-like"/>
</dbReference>
<dbReference type="Proteomes" id="UP000250235">
    <property type="component" value="Unassembled WGS sequence"/>
</dbReference>
<dbReference type="EMBL" id="KV016671">
    <property type="protein sequence ID" value="KZV19568.1"/>
    <property type="molecule type" value="Genomic_DNA"/>
</dbReference>